<sequence>MAYNLLFVLSCIAFVSSSSDAYVYPPLVEGLSFTFYKSTCPNLEFIVRSYLKQLFLSDISVASGLLRLHFHDCFVQGCDGSILLDGSFGGPSEKTASPNLTLRPAAFKAIDELQTLITQACGPVVSCADISALAARDSVHLSGGPKYKVPLGRRDGLSYATEEAVVSFLPSPTSNVTALIDVFTELDLNNKDLVTLSGAHTIGIAHCSSFENRLFPTQDSTLDPVFAETLYLTCPVLNTTNTTVIDIRTPNTFDNKYYVDLLYREGLFTSDQGLYGDSRTKPFVVLFALSDHLFFENFVYSMTKMGQLSVLTGSQGEIRSNCSALNSNLSWKHLKQAFENDVGLAAGLLRLHFHDCFVQGCDGSILLDGSAGGPSEKDAPPNLTLRPAAFEAINGLQALITKACGQVVVSCADIAALAARYSVHLSGGPSYKWHD</sequence>
<feature type="binding site" evidence="17">
    <location>
        <position position="79"/>
    </location>
    <ligand>
        <name>Ca(2+)</name>
        <dbReference type="ChEBI" id="CHEBI:29108"/>
        <label>1</label>
    </ligand>
</feature>
<dbReference type="SUPFAM" id="SSF48113">
    <property type="entry name" value="Heme-dependent peroxidases"/>
    <property type="match status" value="2"/>
</dbReference>
<dbReference type="GO" id="GO:0006979">
    <property type="term" value="P:response to oxidative stress"/>
    <property type="evidence" value="ECO:0007669"/>
    <property type="project" value="InterPro"/>
</dbReference>
<evidence type="ECO:0000256" key="3">
    <source>
        <dbReference type="ARBA" id="ARBA00006873"/>
    </source>
</evidence>
<keyword evidence="23" id="KW-1185">Reference proteome</keyword>
<feature type="binding site" evidence="16">
    <location>
        <position position="170"/>
    </location>
    <ligand>
        <name>substrate</name>
    </ligand>
</feature>
<comment type="catalytic activity">
    <reaction evidence="1">
        <text>2 a phenolic donor + H2O2 = 2 a phenolic radical donor + 2 H2O</text>
        <dbReference type="Rhea" id="RHEA:56136"/>
        <dbReference type="ChEBI" id="CHEBI:15377"/>
        <dbReference type="ChEBI" id="CHEBI:16240"/>
        <dbReference type="ChEBI" id="CHEBI:139520"/>
        <dbReference type="ChEBI" id="CHEBI:139521"/>
        <dbReference type="EC" id="1.11.1.7"/>
    </reaction>
</comment>
<dbReference type="PANTHER" id="PTHR31517">
    <property type="match status" value="1"/>
</dbReference>
<dbReference type="FunFam" id="1.10.520.10:FF:000009">
    <property type="entry name" value="Peroxidase"/>
    <property type="match status" value="1"/>
</dbReference>
<dbReference type="CDD" id="cd00693">
    <property type="entry name" value="secretory_peroxidase"/>
    <property type="match status" value="1"/>
</dbReference>
<organism evidence="22 23">
    <name type="scientific">Ensete ventricosum</name>
    <name type="common">Abyssinian banana</name>
    <name type="synonym">Musa ensete</name>
    <dbReference type="NCBI Taxonomy" id="4639"/>
    <lineage>
        <taxon>Eukaryota</taxon>
        <taxon>Viridiplantae</taxon>
        <taxon>Streptophyta</taxon>
        <taxon>Embryophyta</taxon>
        <taxon>Tracheophyta</taxon>
        <taxon>Spermatophyta</taxon>
        <taxon>Magnoliopsida</taxon>
        <taxon>Liliopsida</taxon>
        <taxon>Zingiberales</taxon>
        <taxon>Musaceae</taxon>
        <taxon>Ensete</taxon>
    </lineage>
</organism>
<feature type="signal peptide" evidence="20">
    <location>
        <begin position="1"/>
        <end position="17"/>
    </location>
</feature>
<dbReference type="GO" id="GO:0140825">
    <property type="term" value="F:lactoperoxidase activity"/>
    <property type="evidence" value="ECO:0007669"/>
    <property type="project" value="UniProtKB-EC"/>
</dbReference>
<evidence type="ECO:0000256" key="20">
    <source>
        <dbReference type="SAM" id="SignalP"/>
    </source>
</evidence>
<feature type="binding site" evidence="17">
    <location>
        <position position="93"/>
    </location>
    <ligand>
        <name>Ca(2+)</name>
        <dbReference type="ChEBI" id="CHEBI:29108"/>
        <label>1</label>
    </ligand>
</feature>
<dbReference type="FunFam" id="1.10.420.10:FF:000006">
    <property type="entry name" value="Peroxidase"/>
    <property type="match status" value="1"/>
</dbReference>
<evidence type="ECO:0000256" key="1">
    <source>
        <dbReference type="ARBA" id="ARBA00000189"/>
    </source>
</evidence>
<dbReference type="PRINTS" id="PR00458">
    <property type="entry name" value="PEROXIDASE"/>
</dbReference>
<evidence type="ECO:0000256" key="18">
    <source>
        <dbReference type="PIRSR" id="PIRSR600823-4"/>
    </source>
</evidence>
<comment type="cofactor">
    <cofactor evidence="17">
        <name>Ca(2+)</name>
        <dbReference type="ChEBI" id="CHEBI:29108"/>
    </cofactor>
    <text evidence="17">Binds 2 calcium ions per subunit.</text>
</comment>
<dbReference type="Gene3D" id="1.10.520.10">
    <property type="match status" value="2"/>
</dbReference>
<feature type="active site" description="Proton acceptor" evidence="15">
    <location>
        <position position="71"/>
    </location>
</feature>
<evidence type="ECO:0000256" key="19">
    <source>
        <dbReference type="PIRSR" id="PIRSR600823-5"/>
    </source>
</evidence>
<reference evidence="22 23" key="1">
    <citation type="submission" date="2022-12" db="EMBL/GenBank/DDBJ databases">
        <title>Chromosome-scale assembly of the Ensete ventricosum genome.</title>
        <authorList>
            <person name="Dussert Y."/>
            <person name="Stocks J."/>
            <person name="Wendawek A."/>
            <person name="Woldeyes F."/>
            <person name="Nichols R.A."/>
            <person name="Borrell J.S."/>
        </authorList>
    </citation>
    <scope>NUCLEOTIDE SEQUENCE [LARGE SCALE GENOMIC DNA]</scope>
    <source>
        <strain evidence="23">cv. Maze</strain>
        <tissue evidence="22">Seeds</tissue>
    </source>
</reference>
<dbReference type="InterPro" id="IPR019794">
    <property type="entry name" value="Peroxidases_AS"/>
</dbReference>
<dbReference type="PANTHER" id="PTHR31517:SF48">
    <property type="entry name" value="PEROXIDASE 16-RELATED"/>
    <property type="match status" value="1"/>
</dbReference>
<comment type="similarity">
    <text evidence="3">Belongs to the peroxidase family. Ascorbate peroxidase subfamily.</text>
</comment>
<dbReference type="Gene3D" id="1.10.420.10">
    <property type="entry name" value="Peroxidase, domain 2"/>
    <property type="match status" value="1"/>
</dbReference>
<keyword evidence="12 19" id="KW-1015">Disulfide bond</keyword>
<keyword evidence="5" id="KW-0575">Peroxidase</keyword>
<keyword evidence="9 17" id="KW-0106">Calcium</keyword>
<keyword evidence="11 17" id="KW-0408">Iron</keyword>
<evidence type="ECO:0000256" key="12">
    <source>
        <dbReference type="ARBA" id="ARBA00023157"/>
    </source>
</evidence>
<evidence type="ECO:0000256" key="11">
    <source>
        <dbReference type="ARBA" id="ARBA00023004"/>
    </source>
</evidence>
<evidence type="ECO:0000256" key="16">
    <source>
        <dbReference type="PIRSR" id="PIRSR600823-2"/>
    </source>
</evidence>
<comment type="caution">
    <text evidence="22">The sequence shown here is derived from an EMBL/GenBank/DDBJ whole genome shotgun (WGS) entry which is preliminary data.</text>
</comment>
<keyword evidence="6" id="KW-0349">Heme</keyword>
<feature type="disulfide bond" evidence="19">
    <location>
        <begin position="40"/>
        <end position="121"/>
    </location>
</feature>
<dbReference type="GO" id="GO:0042744">
    <property type="term" value="P:hydrogen peroxide catabolic process"/>
    <property type="evidence" value="ECO:0007669"/>
    <property type="project" value="UniProtKB-KW"/>
</dbReference>
<evidence type="ECO:0000256" key="10">
    <source>
        <dbReference type="ARBA" id="ARBA00023002"/>
    </source>
</evidence>
<dbReference type="GO" id="GO:0005576">
    <property type="term" value="C:extracellular region"/>
    <property type="evidence" value="ECO:0007669"/>
    <property type="project" value="UniProtKB-SubCell"/>
</dbReference>
<comment type="subcellular location">
    <subcellularLocation>
        <location evidence="2">Secreted</location>
    </subcellularLocation>
</comment>
<evidence type="ECO:0000256" key="6">
    <source>
        <dbReference type="ARBA" id="ARBA00022617"/>
    </source>
</evidence>
<feature type="binding site" evidence="17">
    <location>
        <position position="254"/>
    </location>
    <ligand>
        <name>Ca(2+)</name>
        <dbReference type="ChEBI" id="CHEBI:29108"/>
        <label>2</label>
    </ligand>
</feature>
<keyword evidence="14" id="KW-0376">Hydrogen peroxide</keyword>
<feature type="chain" id="PRO_5043316978" description="peroxidase" evidence="20">
    <location>
        <begin position="18"/>
        <end position="435"/>
    </location>
</feature>
<feature type="binding site" evidence="17">
    <location>
        <position position="75"/>
    </location>
    <ligand>
        <name>Ca(2+)</name>
        <dbReference type="ChEBI" id="CHEBI:29108"/>
        <label>1</label>
    </ligand>
</feature>
<evidence type="ECO:0000256" key="4">
    <source>
        <dbReference type="ARBA" id="ARBA00012313"/>
    </source>
</evidence>
<feature type="site" description="Transition state stabilizer" evidence="18">
    <location>
        <position position="67"/>
    </location>
</feature>
<evidence type="ECO:0000313" key="22">
    <source>
        <dbReference type="EMBL" id="KAJ8464353.1"/>
    </source>
</evidence>
<dbReference type="PROSITE" id="PS00435">
    <property type="entry name" value="PEROXIDASE_1"/>
    <property type="match status" value="1"/>
</dbReference>
<accession>A0AAV8Q2D9</accession>
<feature type="binding site" evidence="17">
    <location>
        <position position="81"/>
    </location>
    <ligand>
        <name>Ca(2+)</name>
        <dbReference type="ChEBI" id="CHEBI:29108"/>
        <label>1</label>
    </ligand>
</feature>
<dbReference type="Proteomes" id="UP001222027">
    <property type="component" value="Unassembled WGS sequence"/>
</dbReference>
<feature type="disulfide bond" evidence="19">
    <location>
        <begin position="73"/>
        <end position="78"/>
    </location>
</feature>
<feature type="binding site" evidence="17">
    <location>
        <position position="246"/>
    </location>
    <ligand>
        <name>Ca(2+)</name>
        <dbReference type="ChEBI" id="CHEBI:29108"/>
        <label>2</label>
    </ligand>
</feature>
<keyword evidence="10" id="KW-0560">Oxidoreductase</keyword>
<feature type="disulfide bond" evidence="19">
    <location>
        <begin position="127"/>
        <end position="322"/>
    </location>
</feature>
<comment type="cofactor">
    <cofactor evidence="17">
        <name>heme b</name>
        <dbReference type="ChEBI" id="CHEBI:60344"/>
    </cofactor>
    <text evidence="17">Binds 1 heme b (iron(II)-protoporphyrin IX) group per subunit.</text>
</comment>
<evidence type="ECO:0000256" key="8">
    <source>
        <dbReference type="ARBA" id="ARBA00022729"/>
    </source>
</evidence>
<evidence type="ECO:0000256" key="17">
    <source>
        <dbReference type="PIRSR" id="PIRSR600823-3"/>
    </source>
</evidence>
<dbReference type="GO" id="GO:0020037">
    <property type="term" value="F:heme binding"/>
    <property type="evidence" value="ECO:0007669"/>
    <property type="project" value="InterPro"/>
</dbReference>
<dbReference type="GO" id="GO:0046872">
    <property type="term" value="F:metal ion binding"/>
    <property type="evidence" value="ECO:0007669"/>
    <property type="project" value="UniProtKB-KW"/>
</dbReference>
<feature type="binding site" evidence="17">
    <location>
        <position position="201"/>
    </location>
    <ligand>
        <name>Ca(2+)</name>
        <dbReference type="ChEBI" id="CHEBI:29108"/>
        <label>2</label>
    </ligand>
</feature>
<dbReference type="PROSITE" id="PS00436">
    <property type="entry name" value="PEROXIDASE_2"/>
    <property type="match status" value="2"/>
</dbReference>
<feature type="binding site" evidence="17">
    <location>
        <position position="72"/>
    </location>
    <ligand>
        <name>Ca(2+)</name>
        <dbReference type="ChEBI" id="CHEBI:29108"/>
        <label>1</label>
    </ligand>
</feature>
<feature type="disulfide bond" evidence="19">
    <location>
        <begin position="207"/>
        <end position="234"/>
    </location>
</feature>
<dbReference type="InterPro" id="IPR033905">
    <property type="entry name" value="Secretory_peroxidase"/>
</dbReference>
<feature type="domain" description="Plant heme peroxidase family profile" evidence="21">
    <location>
        <begin position="30"/>
        <end position="326"/>
    </location>
</feature>
<evidence type="ECO:0000256" key="15">
    <source>
        <dbReference type="PIRSR" id="PIRSR600823-1"/>
    </source>
</evidence>
<dbReference type="PRINTS" id="PR00461">
    <property type="entry name" value="PLPEROXIDASE"/>
</dbReference>
<evidence type="ECO:0000259" key="21">
    <source>
        <dbReference type="PROSITE" id="PS50873"/>
    </source>
</evidence>
<gene>
    <name evidence="22" type="ORF">OPV22_026905</name>
</gene>
<dbReference type="PROSITE" id="PS50873">
    <property type="entry name" value="PEROXIDASE_4"/>
    <property type="match status" value="2"/>
</dbReference>
<evidence type="ECO:0000256" key="13">
    <source>
        <dbReference type="ARBA" id="ARBA00023180"/>
    </source>
</evidence>
<dbReference type="EC" id="1.11.1.7" evidence="4"/>
<dbReference type="Pfam" id="PF00141">
    <property type="entry name" value="peroxidase"/>
    <property type="match status" value="2"/>
</dbReference>
<evidence type="ECO:0000256" key="14">
    <source>
        <dbReference type="ARBA" id="ARBA00023324"/>
    </source>
</evidence>
<dbReference type="InterPro" id="IPR010255">
    <property type="entry name" value="Haem_peroxidase_sf"/>
</dbReference>
<proteinExistence type="inferred from homology"/>
<evidence type="ECO:0000256" key="5">
    <source>
        <dbReference type="ARBA" id="ARBA00022559"/>
    </source>
</evidence>
<evidence type="ECO:0000256" key="2">
    <source>
        <dbReference type="ARBA" id="ARBA00004613"/>
    </source>
</evidence>
<dbReference type="InterPro" id="IPR002016">
    <property type="entry name" value="Haem_peroxidase"/>
</dbReference>
<dbReference type="EMBL" id="JAQQAF010000008">
    <property type="protein sequence ID" value="KAJ8464353.1"/>
    <property type="molecule type" value="Genomic_DNA"/>
</dbReference>
<keyword evidence="7 17" id="KW-0479">Metal-binding</keyword>
<protein>
    <recommendedName>
        <fullName evidence="4">peroxidase</fullName>
        <ecNumber evidence="4">1.11.1.7</ecNumber>
    </recommendedName>
</protein>
<dbReference type="InterPro" id="IPR000823">
    <property type="entry name" value="Peroxidase_pln"/>
</dbReference>
<feature type="binding site" evidence="17">
    <location>
        <position position="249"/>
    </location>
    <ligand>
        <name>Ca(2+)</name>
        <dbReference type="ChEBI" id="CHEBI:29108"/>
        <label>2</label>
    </ligand>
</feature>
<evidence type="ECO:0000313" key="23">
    <source>
        <dbReference type="Proteomes" id="UP001222027"/>
    </source>
</evidence>
<evidence type="ECO:0000256" key="7">
    <source>
        <dbReference type="ARBA" id="ARBA00022723"/>
    </source>
</evidence>
<dbReference type="InterPro" id="IPR019793">
    <property type="entry name" value="Peroxidases_heam-ligand_BS"/>
</dbReference>
<evidence type="ECO:0000256" key="9">
    <source>
        <dbReference type="ARBA" id="ARBA00022837"/>
    </source>
</evidence>
<dbReference type="AlphaFoldDB" id="A0AAV8Q2D9"/>
<feature type="domain" description="Plant heme peroxidase family profile" evidence="21">
    <location>
        <begin position="334"/>
        <end position="435"/>
    </location>
</feature>
<feature type="binding site" evidence="17">
    <location>
        <position position="77"/>
    </location>
    <ligand>
        <name>Ca(2+)</name>
        <dbReference type="ChEBI" id="CHEBI:29108"/>
        <label>1</label>
    </ligand>
</feature>
<name>A0AAV8Q2D9_ENSVE</name>
<keyword evidence="8 20" id="KW-0732">Signal</keyword>
<feature type="binding site" description="axial binding residue" evidence="17">
    <location>
        <position position="200"/>
    </location>
    <ligand>
        <name>heme b</name>
        <dbReference type="ChEBI" id="CHEBI:60344"/>
    </ligand>
    <ligandPart>
        <name>Fe</name>
        <dbReference type="ChEBI" id="CHEBI:18248"/>
    </ligandPart>
</feature>
<keyword evidence="13" id="KW-0325">Glycoprotein</keyword>